<dbReference type="PANTHER" id="PTHR43745">
    <property type="entry name" value="NITROREDUCTASE MJ1384-RELATED"/>
    <property type="match status" value="1"/>
</dbReference>
<name>A0ABV5I4U9_9RHOB</name>
<accession>A0ABV5I4U9</accession>
<dbReference type="InterPro" id="IPR029479">
    <property type="entry name" value="Nitroreductase"/>
</dbReference>
<feature type="domain" description="Nitroreductase" evidence="1">
    <location>
        <begin position="284"/>
        <end position="447"/>
    </location>
</feature>
<dbReference type="Gene3D" id="3.40.109.10">
    <property type="entry name" value="NADH Oxidase"/>
    <property type="match status" value="1"/>
</dbReference>
<sequence length="480" mass="52467">MADENHVFEPSRLAFLVLPGIHIGQKDASVIFSGGPRDISIAGGRAVHRVFVDLQETPLTEDRVADRLCAAGLSLVEAYYILECAKEYGLLGCAITSRDGRVTALFPVEGRAEDPAAAPEPDQQFAVSRFCYVRNRDRRIVIETPLCTDVITLLDPALLDILFSFSTPTKLSQVLHRHPTDTAQIVAFVHHLSRIGVLIQDDEDAAADGDGPGNWEFHDLLFHRRTRIGGHRYPVGATTSAPAQILPAHDVKQRQFAACDLIDLPEPDHDMRRKMADRRFADVIRRRGSIRSYARPLTLGELGGFLTLSARARQRPDSLRTKTTPHLGLHRPYPTGGACYDLEIYVFARECTGLRAGAYHYDPFRHALRDIGAIFGQQRIQDLQSLGFDALPHGGGQLLIMISSFHQRLSMKYGSIAYALTLKHVGALMQSFYLAATALDLSPCALGTGIDGSVDGADAATPFGELLVGEFLLGGPAAAP</sequence>
<evidence type="ECO:0000259" key="1">
    <source>
        <dbReference type="Pfam" id="PF00881"/>
    </source>
</evidence>
<evidence type="ECO:0000259" key="2">
    <source>
        <dbReference type="Pfam" id="PF22767"/>
    </source>
</evidence>
<reference evidence="3 4" key="1">
    <citation type="submission" date="2024-09" db="EMBL/GenBank/DDBJ databases">
        <authorList>
            <person name="Sun Q."/>
            <person name="Mori K."/>
        </authorList>
    </citation>
    <scope>NUCLEOTIDE SEQUENCE [LARGE SCALE GENOMIC DNA]</scope>
    <source>
        <strain evidence="3 4">CECT 9424</strain>
    </source>
</reference>
<dbReference type="EMBL" id="JBHMEC010000037">
    <property type="protein sequence ID" value="MFB9151612.1"/>
    <property type="molecule type" value="Genomic_DNA"/>
</dbReference>
<dbReference type="NCBIfam" id="TIGR03605">
    <property type="entry name" value="antibiot_sagB"/>
    <property type="match status" value="1"/>
</dbReference>
<dbReference type="RefSeq" id="WP_377071241.1">
    <property type="nucleotide sequence ID" value="NZ_JBHMEC010000037.1"/>
</dbReference>
<keyword evidence="4" id="KW-1185">Reference proteome</keyword>
<dbReference type="Pfam" id="PF00881">
    <property type="entry name" value="Nitroreductase"/>
    <property type="match status" value="1"/>
</dbReference>
<organism evidence="3 4">
    <name type="scientific">Roseovarius ramblicola</name>
    <dbReference type="NCBI Taxonomy" id="2022336"/>
    <lineage>
        <taxon>Bacteria</taxon>
        <taxon>Pseudomonadati</taxon>
        <taxon>Pseudomonadota</taxon>
        <taxon>Alphaproteobacteria</taxon>
        <taxon>Rhodobacterales</taxon>
        <taxon>Roseobacteraceae</taxon>
        <taxon>Roseovarius</taxon>
    </lineage>
</organism>
<protein>
    <submittedName>
        <fullName evidence="3">SagB family peptide dehydrogenase</fullName>
    </submittedName>
</protein>
<dbReference type="Proteomes" id="UP001589670">
    <property type="component" value="Unassembled WGS sequence"/>
</dbReference>
<dbReference type="InterPro" id="IPR000415">
    <property type="entry name" value="Nitroreductase-like"/>
</dbReference>
<proteinExistence type="predicted"/>
<feature type="domain" description="Cyanobactin oxidase ThcOx second" evidence="2">
    <location>
        <begin position="126"/>
        <end position="231"/>
    </location>
</feature>
<dbReference type="InterPro" id="IPR054488">
    <property type="entry name" value="ThcOx_dom2"/>
</dbReference>
<comment type="caution">
    <text evidence="3">The sequence shown here is derived from an EMBL/GenBank/DDBJ whole genome shotgun (WGS) entry which is preliminary data.</text>
</comment>
<dbReference type="InterPro" id="IPR020051">
    <property type="entry name" value="SagB-type_dehydrogenase"/>
</dbReference>
<evidence type="ECO:0000313" key="4">
    <source>
        <dbReference type="Proteomes" id="UP001589670"/>
    </source>
</evidence>
<dbReference type="Pfam" id="PF22767">
    <property type="entry name" value="ThcOx"/>
    <property type="match status" value="1"/>
</dbReference>
<dbReference type="CDD" id="cd02142">
    <property type="entry name" value="McbC_SagB-like_oxidoreductase"/>
    <property type="match status" value="1"/>
</dbReference>
<gene>
    <name evidence="3" type="ORF">ACFFU4_17815</name>
</gene>
<dbReference type="PANTHER" id="PTHR43745:SF2">
    <property type="entry name" value="NITROREDUCTASE MJ1384-RELATED"/>
    <property type="match status" value="1"/>
</dbReference>
<evidence type="ECO:0000313" key="3">
    <source>
        <dbReference type="EMBL" id="MFB9151612.1"/>
    </source>
</evidence>
<dbReference type="InterPro" id="IPR052544">
    <property type="entry name" value="Bacteriocin_Proc_Enz"/>
</dbReference>